<dbReference type="InterPro" id="IPR016061">
    <property type="entry name" value="Pro-tRNA_ligase_II_C"/>
</dbReference>
<dbReference type="InterPro" id="IPR002314">
    <property type="entry name" value="aa-tRNA-synt_IIb"/>
</dbReference>
<evidence type="ECO:0000256" key="3">
    <source>
        <dbReference type="ARBA" id="ARBA00022741"/>
    </source>
</evidence>
<dbReference type="EC" id="6.1.1.15" evidence="1"/>
<dbReference type="HAMAP" id="MF_01571">
    <property type="entry name" value="Pro_tRNA_synth_type3"/>
    <property type="match status" value="1"/>
</dbReference>
<dbReference type="SUPFAM" id="SSF55681">
    <property type="entry name" value="Class II aaRS and biotin synthetases"/>
    <property type="match status" value="1"/>
</dbReference>
<dbReference type="GO" id="GO:0004827">
    <property type="term" value="F:proline-tRNA ligase activity"/>
    <property type="evidence" value="ECO:0007669"/>
    <property type="project" value="UniProtKB-EC"/>
</dbReference>
<name>F2DWX7_HORVV</name>
<evidence type="ECO:0000256" key="7">
    <source>
        <dbReference type="ARBA" id="ARBA00029731"/>
    </source>
</evidence>
<dbReference type="Pfam" id="PF03129">
    <property type="entry name" value="HGTP_anticodon"/>
    <property type="match status" value="1"/>
</dbReference>
<reference evidence="11" key="1">
    <citation type="journal article" date="2011" name="Plant Physiol.">
        <title>Comprehensive sequence analysis of 24,783 barley full-length cDNAs derived from 12 clone libraries.</title>
        <authorList>
            <person name="Matsumoto T."/>
            <person name="Tanaka T."/>
            <person name="Sakai H."/>
            <person name="Amano N."/>
            <person name="Kanamori H."/>
            <person name="Kurita K."/>
            <person name="Kikuta A."/>
            <person name="Kamiya K."/>
            <person name="Yamamoto M."/>
            <person name="Ikawa H."/>
            <person name="Fujii N."/>
            <person name="Hori K."/>
            <person name="Itoh T."/>
            <person name="Sato K."/>
        </authorList>
    </citation>
    <scope>NUCLEOTIDE SEQUENCE</scope>
    <source>
        <tissue evidence="11">Shoot and root</tissue>
    </source>
</reference>
<dbReference type="PANTHER" id="PTHR43382:SF2">
    <property type="entry name" value="BIFUNCTIONAL GLUTAMATE_PROLINE--TRNA LIGASE"/>
    <property type="match status" value="1"/>
</dbReference>
<sequence>MDASAAFLFYVSNTAGRPAHHEEHHHGAAKEKAPKADKPKQDKPAKQEKEVPNELGVTVNKDQDFSGWYTQAITKAEMIEYYDISGCYVLRPWAYSIWESIQGFLDGEFKKSGVSNAYFPLLVSKRQLELEKAHVEGFAPEVAWVTRSGDSELAEPVAIRPTSETIMYPCYAKWIRSHRDMPLRLNQWCNVIRWEFKHPVPFLRTREFLWQEGHSAFATRPEAEAEVLEILEIYKRAYEELLAIPVTKGKKSEGEKFAGGFYTTTCEAFIPATGRGIQACTSHCLGQNFSKMFGIEFEGVDGTKQLAWQNSWGFTTRSIGVLIMVHGDNKGLVLPPRVAPTQVVVVPIPYSKGSGDDGALAKRAQTDIVDVLRKANVRTQLDARANYTPGWKYNHWEAKGVPVTIQFGPKDNDNAQCVAVRRDTGAKETIALAALATRLPALLQEIQDALLAKARAQREGRVTHIRQWEEFVPALDKGNLVLAPWCEAEKCEDSVKKRSGEKKAANEAAEAGFRLTGAAKSLCIPFEQPALPTGAQCFACEAHAKSWTLFGRSY</sequence>
<comment type="catalytic activity">
    <reaction evidence="8">
        <text>tRNA(Pro) + L-proline + ATP = L-prolyl-tRNA(Pro) + AMP + diphosphate</text>
        <dbReference type="Rhea" id="RHEA:14305"/>
        <dbReference type="Rhea" id="RHEA-COMP:9700"/>
        <dbReference type="Rhea" id="RHEA-COMP:9702"/>
        <dbReference type="ChEBI" id="CHEBI:30616"/>
        <dbReference type="ChEBI" id="CHEBI:33019"/>
        <dbReference type="ChEBI" id="CHEBI:60039"/>
        <dbReference type="ChEBI" id="CHEBI:78442"/>
        <dbReference type="ChEBI" id="CHEBI:78532"/>
        <dbReference type="ChEBI" id="CHEBI:456215"/>
        <dbReference type="EC" id="6.1.1.15"/>
    </reaction>
</comment>
<organism evidence="11">
    <name type="scientific">Hordeum vulgare subsp. vulgare</name>
    <name type="common">Domesticated barley</name>
    <dbReference type="NCBI Taxonomy" id="112509"/>
    <lineage>
        <taxon>Eukaryota</taxon>
        <taxon>Viridiplantae</taxon>
        <taxon>Streptophyta</taxon>
        <taxon>Embryophyta</taxon>
        <taxon>Tracheophyta</taxon>
        <taxon>Spermatophyta</taxon>
        <taxon>Magnoliopsida</taxon>
        <taxon>Liliopsida</taxon>
        <taxon>Poales</taxon>
        <taxon>Poaceae</taxon>
        <taxon>BOP clade</taxon>
        <taxon>Pooideae</taxon>
        <taxon>Triticodae</taxon>
        <taxon>Triticeae</taxon>
        <taxon>Hordeinae</taxon>
        <taxon>Hordeum</taxon>
    </lineage>
</organism>
<dbReference type="FunFam" id="3.30.110.30:FF:000001">
    <property type="entry name" value="Bifunctional glutamate/proline--tRNA ligase"/>
    <property type="match status" value="1"/>
</dbReference>
<feature type="region of interest" description="Disordered" evidence="9">
    <location>
        <begin position="17"/>
        <end position="53"/>
    </location>
</feature>
<evidence type="ECO:0000259" key="10">
    <source>
        <dbReference type="PROSITE" id="PS50862"/>
    </source>
</evidence>
<dbReference type="Gene3D" id="3.30.110.30">
    <property type="entry name" value="C-terminal domain of ProRS"/>
    <property type="match status" value="1"/>
</dbReference>
<dbReference type="FunFam" id="3.40.50.800:FF:000005">
    <property type="entry name" value="bifunctional glutamate/proline--tRNA ligase"/>
    <property type="match status" value="1"/>
</dbReference>
<evidence type="ECO:0000313" key="11">
    <source>
        <dbReference type="EMBL" id="BAJ99598.1"/>
    </source>
</evidence>
<dbReference type="FunFam" id="3.30.930.10:FF:000007">
    <property type="entry name" value="Bifunctional glutamate/proline--tRNA ligase"/>
    <property type="match status" value="1"/>
</dbReference>
<dbReference type="GO" id="GO:0006433">
    <property type="term" value="P:prolyl-tRNA aminoacylation"/>
    <property type="evidence" value="ECO:0007669"/>
    <property type="project" value="InterPro"/>
</dbReference>
<evidence type="ECO:0000256" key="6">
    <source>
        <dbReference type="ARBA" id="ARBA00023146"/>
    </source>
</evidence>
<dbReference type="PROSITE" id="PS50862">
    <property type="entry name" value="AA_TRNA_LIGASE_II"/>
    <property type="match status" value="1"/>
</dbReference>
<accession>F2DWX7</accession>
<dbReference type="InterPro" id="IPR004154">
    <property type="entry name" value="Anticodon-bd"/>
</dbReference>
<evidence type="ECO:0000256" key="9">
    <source>
        <dbReference type="SAM" id="MobiDB-lite"/>
    </source>
</evidence>
<dbReference type="EMBL" id="AK368395">
    <property type="protein sequence ID" value="BAJ99598.1"/>
    <property type="molecule type" value="mRNA"/>
</dbReference>
<dbReference type="InterPro" id="IPR017449">
    <property type="entry name" value="Pro-tRNA_synth_II"/>
</dbReference>
<dbReference type="GO" id="GO:0005524">
    <property type="term" value="F:ATP binding"/>
    <property type="evidence" value="ECO:0007669"/>
    <property type="project" value="UniProtKB-KW"/>
</dbReference>
<feature type="domain" description="Aminoacyl-transfer RNA synthetases class-II family profile" evidence="10">
    <location>
        <begin position="86"/>
        <end position="335"/>
    </location>
</feature>
<keyword evidence="3" id="KW-0547">Nucleotide-binding</keyword>
<keyword evidence="6" id="KW-0030">Aminoacyl-tRNA synthetase</keyword>
<keyword evidence="2" id="KW-0436">Ligase</keyword>
<evidence type="ECO:0000256" key="5">
    <source>
        <dbReference type="ARBA" id="ARBA00022917"/>
    </source>
</evidence>
<dbReference type="NCBIfam" id="TIGR00408">
    <property type="entry name" value="proS_fam_I"/>
    <property type="match status" value="1"/>
</dbReference>
<dbReference type="InterPro" id="IPR033721">
    <property type="entry name" value="ProRS_core_arch_euk"/>
</dbReference>
<dbReference type="InterPro" id="IPR045864">
    <property type="entry name" value="aa-tRNA-synth_II/BPL/LPL"/>
</dbReference>
<dbReference type="Pfam" id="PF09180">
    <property type="entry name" value="ProRS-C_1"/>
    <property type="match status" value="1"/>
</dbReference>
<dbReference type="InterPro" id="IPR036621">
    <property type="entry name" value="Anticodon-bd_dom_sf"/>
</dbReference>
<evidence type="ECO:0000256" key="2">
    <source>
        <dbReference type="ARBA" id="ARBA00022598"/>
    </source>
</evidence>
<dbReference type="SMART" id="SM00946">
    <property type="entry name" value="ProRS-C_1"/>
    <property type="match status" value="1"/>
</dbReference>
<dbReference type="GO" id="GO:0005737">
    <property type="term" value="C:cytoplasm"/>
    <property type="evidence" value="ECO:0007669"/>
    <property type="project" value="InterPro"/>
</dbReference>
<dbReference type="CDD" id="cd00862">
    <property type="entry name" value="ProRS_anticodon_zinc"/>
    <property type="match status" value="1"/>
</dbReference>
<keyword evidence="5" id="KW-0648">Protein biosynthesis</keyword>
<dbReference type="CDD" id="cd00778">
    <property type="entry name" value="ProRS_core_arch_euk"/>
    <property type="match status" value="1"/>
</dbReference>
<dbReference type="AlphaFoldDB" id="F2DWX7"/>
<evidence type="ECO:0000256" key="1">
    <source>
        <dbReference type="ARBA" id="ARBA00012831"/>
    </source>
</evidence>
<dbReference type="InterPro" id="IPR004499">
    <property type="entry name" value="Pro-tRNA-ligase_IIa_arc-type"/>
</dbReference>
<keyword evidence="4" id="KW-0067">ATP-binding</keyword>
<proteinExistence type="evidence at transcript level"/>
<dbReference type="InterPro" id="IPR002316">
    <property type="entry name" value="Pro-tRNA-ligase_IIa"/>
</dbReference>
<dbReference type="SUPFAM" id="SSF52954">
    <property type="entry name" value="Class II aaRS ABD-related"/>
    <property type="match status" value="1"/>
</dbReference>
<dbReference type="InterPro" id="IPR006195">
    <property type="entry name" value="aa-tRNA-synth_II"/>
</dbReference>
<dbReference type="Pfam" id="PF00587">
    <property type="entry name" value="tRNA-synt_2b"/>
    <property type="match status" value="1"/>
</dbReference>
<evidence type="ECO:0000256" key="4">
    <source>
        <dbReference type="ARBA" id="ARBA00022840"/>
    </source>
</evidence>
<dbReference type="PRINTS" id="PR01046">
    <property type="entry name" value="TRNASYNTHPRO"/>
</dbReference>
<dbReference type="Gene3D" id="3.30.930.10">
    <property type="entry name" value="Bira Bifunctional Protein, Domain 2"/>
    <property type="match status" value="1"/>
</dbReference>
<dbReference type="Gene3D" id="3.40.50.800">
    <property type="entry name" value="Anticodon-binding domain"/>
    <property type="match status" value="1"/>
</dbReference>
<protein>
    <recommendedName>
        <fullName evidence="1">proline--tRNA ligase</fullName>
        <ecNumber evidence="1">6.1.1.15</ecNumber>
    </recommendedName>
    <alternativeName>
        <fullName evidence="7">Prolyl-tRNA synthetase</fullName>
    </alternativeName>
</protein>
<feature type="compositionally biased region" description="Basic and acidic residues" evidence="9">
    <location>
        <begin position="19"/>
        <end position="52"/>
    </location>
</feature>
<dbReference type="PANTHER" id="PTHR43382">
    <property type="entry name" value="PROLYL-TRNA SYNTHETASE"/>
    <property type="match status" value="1"/>
</dbReference>
<dbReference type="SUPFAM" id="SSF64586">
    <property type="entry name" value="C-terminal domain of ProRS"/>
    <property type="match status" value="1"/>
</dbReference>
<evidence type="ECO:0000256" key="8">
    <source>
        <dbReference type="ARBA" id="ARBA00047671"/>
    </source>
</evidence>